<organism evidence="1 2">
    <name type="scientific">Entomophthora muscae</name>
    <dbReference type="NCBI Taxonomy" id="34485"/>
    <lineage>
        <taxon>Eukaryota</taxon>
        <taxon>Fungi</taxon>
        <taxon>Fungi incertae sedis</taxon>
        <taxon>Zoopagomycota</taxon>
        <taxon>Entomophthoromycotina</taxon>
        <taxon>Entomophthoromycetes</taxon>
        <taxon>Entomophthorales</taxon>
        <taxon>Entomophthoraceae</taxon>
        <taxon>Entomophthora</taxon>
    </lineage>
</organism>
<proteinExistence type="predicted"/>
<reference evidence="1" key="1">
    <citation type="submission" date="2022-04" db="EMBL/GenBank/DDBJ databases">
        <title>Genome of the entomopathogenic fungus Entomophthora muscae.</title>
        <authorList>
            <person name="Elya C."/>
            <person name="Lovett B.R."/>
            <person name="Lee E."/>
            <person name="Macias A.M."/>
            <person name="Hajek A.E."/>
            <person name="De Bivort B.L."/>
            <person name="Kasson M.T."/>
            <person name="De Fine Licht H.H."/>
            <person name="Stajich J.E."/>
        </authorList>
    </citation>
    <scope>NUCLEOTIDE SEQUENCE</scope>
    <source>
        <strain evidence="1">Berkeley</strain>
    </source>
</reference>
<accession>A0ACC2TZI6</accession>
<comment type="caution">
    <text evidence="1">The sequence shown here is derived from an EMBL/GenBank/DDBJ whole genome shotgun (WGS) entry which is preliminary data.</text>
</comment>
<name>A0ACC2TZI6_9FUNG</name>
<gene>
    <name evidence="1" type="ORF">DSO57_1031140</name>
</gene>
<keyword evidence="2" id="KW-1185">Reference proteome</keyword>
<dbReference type="EMBL" id="QTSX02001641">
    <property type="protein sequence ID" value="KAJ9079861.1"/>
    <property type="molecule type" value="Genomic_DNA"/>
</dbReference>
<sequence>MHVYKQLLAAGKPILLYCGNHDFMTNCQGLQSIANLLYPTKQMLFTKPMVPYAPSNGQVYVKSFRRLTLAKFIHSGHEVRSHRTTDPFLGLYGPARPSQLPCHQLDLSPKTLLNNYLLSTSFANFKTLHSNLPPIYYKPINPNISIL</sequence>
<evidence type="ECO:0000313" key="1">
    <source>
        <dbReference type="EMBL" id="KAJ9079861.1"/>
    </source>
</evidence>
<protein>
    <submittedName>
        <fullName evidence="1">Uncharacterized protein</fullName>
    </submittedName>
</protein>
<dbReference type="Proteomes" id="UP001165960">
    <property type="component" value="Unassembled WGS sequence"/>
</dbReference>
<evidence type="ECO:0000313" key="2">
    <source>
        <dbReference type="Proteomes" id="UP001165960"/>
    </source>
</evidence>